<dbReference type="STRING" id="702114.A1355_21610"/>
<feature type="domain" description="AprE-like beta-barrel" evidence="12">
    <location>
        <begin position="337"/>
        <end position="424"/>
    </location>
</feature>
<dbReference type="EMBL" id="LUUK01000060">
    <property type="protein sequence ID" value="OAI23423.1"/>
    <property type="molecule type" value="Genomic_DNA"/>
</dbReference>
<evidence type="ECO:0000256" key="3">
    <source>
        <dbReference type="ARBA" id="ARBA00022448"/>
    </source>
</evidence>
<gene>
    <name evidence="13" type="ORF">A1355_21610</name>
</gene>
<keyword evidence="6" id="KW-0812">Transmembrane</keyword>
<keyword evidence="7" id="KW-1133">Transmembrane helix</keyword>
<keyword evidence="5 9" id="KW-0997">Cell inner membrane</keyword>
<evidence type="ECO:0000256" key="6">
    <source>
        <dbReference type="ARBA" id="ARBA00022692"/>
    </source>
</evidence>
<protein>
    <recommendedName>
        <fullName evidence="9">Membrane fusion protein (MFP) family protein</fullName>
    </recommendedName>
</protein>
<evidence type="ECO:0000256" key="2">
    <source>
        <dbReference type="ARBA" id="ARBA00009477"/>
    </source>
</evidence>
<dbReference type="InterPro" id="IPR059040">
    <property type="entry name" value="HH_CyaD-like"/>
</dbReference>
<evidence type="ECO:0000256" key="5">
    <source>
        <dbReference type="ARBA" id="ARBA00022519"/>
    </source>
</evidence>
<evidence type="ECO:0000256" key="8">
    <source>
        <dbReference type="ARBA" id="ARBA00023136"/>
    </source>
</evidence>
<dbReference type="Gene3D" id="1.10.287.470">
    <property type="entry name" value="Helix hairpin bin"/>
    <property type="match status" value="1"/>
</dbReference>
<dbReference type="GO" id="GO:0009306">
    <property type="term" value="P:protein secretion"/>
    <property type="evidence" value="ECO:0007669"/>
    <property type="project" value="InterPro"/>
</dbReference>
<keyword evidence="14" id="KW-1185">Reference proteome</keyword>
<dbReference type="PANTHER" id="PTHR30386">
    <property type="entry name" value="MEMBRANE FUSION SUBUNIT OF EMRAB-TOLC MULTIDRUG EFFLUX PUMP"/>
    <property type="match status" value="1"/>
</dbReference>
<dbReference type="NCBIfam" id="TIGR01843">
    <property type="entry name" value="type_I_hlyD"/>
    <property type="match status" value="1"/>
</dbReference>
<evidence type="ECO:0000256" key="9">
    <source>
        <dbReference type="RuleBase" id="RU365093"/>
    </source>
</evidence>
<dbReference type="GO" id="GO:0005886">
    <property type="term" value="C:plasma membrane"/>
    <property type="evidence" value="ECO:0007669"/>
    <property type="project" value="UniProtKB-SubCell"/>
</dbReference>
<sequence length="447" mass="48844">MSLRHRLQAYAELWRRYRDTFRYFWQRRRELDRPPLFADEAEFLPAALALQAKPVSPLGRGVAWLLMALVAATLAWACLGEVDIIVNAAGKIIPSARTKTIASVDTASVAAIYVREGQFVKQGDPLLDLDSNAFDAERDKARANYIEARLQEARAGALIDAIDRGKVPAFACPAEVPAAKYQAALAHLAGQYRDFIAKRQRLDGDIARYAAALPLAAQQARDFQALAEAHDVAPHAYLEKEQARIELQGQLDSAKNQRAALIAETRKLAFDERTQAGKLASDADQDAARADAHGRLLKLSAPVAGTVLQLAAHTVGGVVAAAQPLLQLVPQDSTVEVEATLENKDIGFVREGQRAEVKIDAFPYTKYGTVTGQVAHVSRDAIQDEKKGLIYSVRIALDQATLAVDGHDAALSPGLSIQADIKTGRRRVIEYVLTPLLQHGRESLRER</sequence>
<dbReference type="RefSeq" id="WP_064025902.1">
    <property type="nucleotide sequence ID" value="NZ_LUUK01000060.1"/>
</dbReference>
<dbReference type="AlphaFoldDB" id="A0A177P1R9"/>
<evidence type="ECO:0000259" key="12">
    <source>
        <dbReference type="Pfam" id="PF26002"/>
    </source>
</evidence>
<evidence type="ECO:0000256" key="10">
    <source>
        <dbReference type="SAM" id="Coils"/>
    </source>
</evidence>
<dbReference type="PRINTS" id="PR01490">
    <property type="entry name" value="RTXTOXIND"/>
</dbReference>
<feature type="coiled-coil region" evidence="10">
    <location>
        <begin position="237"/>
        <end position="264"/>
    </location>
</feature>
<dbReference type="Proteomes" id="UP000077628">
    <property type="component" value="Unassembled WGS sequence"/>
</dbReference>
<dbReference type="Gene3D" id="2.40.50.100">
    <property type="match status" value="1"/>
</dbReference>
<keyword evidence="8" id="KW-0472">Membrane</keyword>
<evidence type="ECO:0000313" key="13">
    <source>
        <dbReference type="EMBL" id="OAI23423.1"/>
    </source>
</evidence>
<evidence type="ECO:0000313" key="14">
    <source>
        <dbReference type="Proteomes" id="UP000077628"/>
    </source>
</evidence>
<comment type="caution">
    <text evidence="13">The sequence shown here is derived from an EMBL/GenBank/DDBJ whole genome shotgun (WGS) entry which is preliminary data.</text>
</comment>
<organism evidence="13 14">
    <name type="scientific">Methylomonas koyamae</name>
    <dbReference type="NCBI Taxonomy" id="702114"/>
    <lineage>
        <taxon>Bacteria</taxon>
        <taxon>Pseudomonadati</taxon>
        <taxon>Pseudomonadota</taxon>
        <taxon>Gammaproteobacteria</taxon>
        <taxon>Methylococcales</taxon>
        <taxon>Methylococcaceae</taxon>
        <taxon>Methylomonas</taxon>
    </lineage>
</organism>
<dbReference type="InterPro" id="IPR010129">
    <property type="entry name" value="T1SS_HlyD"/>
</dbReference>
<dbReference type="Gene3D" id="2.40.30.170">
    <property type="match status" value="1"/>
</dbReference>
<evidence type="ECO:0000256" key="4">
    <source>
        <dbReference type="ARBA" id="ARBA00022475"/>
    </source>
</evidence>
<dbReference type="OrthoDB" id="9775513at2"/>
<dbReference type="Pfam" id="PF25988">
    <property type="entry name" value="HH_CyaD"/>
    <property type="match status" value="1"/>
</dbReference>
<dbReference type="Pfam" id="PF26002">
    <property type="entry name" value="Beta-barrel_AprE"/>
    <property type="match status" value="1"/>
</dbReference>
<evidence type="ECO:0000256" key="1">
    <source>
        <dbReference type="ARBA" id="ARBA00004377"/>
    </source>
</evidence>
<feature type="domain" description="CyaD-like alpha-helical hairpin" evidence="11">
    <location>
        <begin position="130"/>
        <end position="297"/>
    </location>
</feature>
<keyword evidence="4 9" id="KW-1003">Cell membrane</keyword>
<proteinExistence type="inferred from homology"/>
<dbReference type="SUPFAM" id="SSF111369">
    <property type="entry name" value="HlyD-like secretion proteins"/>
    <property type="match status" value="1"/>
</dbReference>
<dbReference type="PROSITE" id="PS00543">
    <property type="entry name" value="HLYD_FAMILY"/>
    <property type="match status" value="1"/>
</dbReference>
<keyword evidence="10" id="KW-0175">Coiled coil</keyword>
<evidence type="ECO:0000259" key="11">
    <source>
        <dbReference type="Pfam" id="PF25988"/>
    </source>
</evidence>
<dbReference type="InterPro" id="IPR050739">
    <property type="entry name" value="MFP"/>
</dbReference>
<accession>A0A177P1R9</accession>
<name>A0A177P1R9_9GAMM</name>
<comment type="similarity">
    <text evidence="2 9">Belongs to the membrane fusion protein (MFP) (TC 8.A.1) family.</text>
</comment>
<evidence type="ECO:0000256" key="7">
    <source>
        <dbReference type="ARBA" id="ARBA00022989"/>
    </source>
</evidence>
<keyword evidence="3 9" id="KW-0813">Transport</keyword>
<dbReference type="PANTHER" id="PTHR30386:SF27">
    <property type="entry name" value="MEMBRANE FUSION PROTEIN (MFP) FAMILY PROTEIN"/>
    <property type="match status" value="1"/>
</dbReference>
<comment type="subcellular location">
    <subcellularLocation>
        <location evidence="1 9">Cell inner membrane</location>
        <topology evidence="1 9">Single-pass membrane protein</topology>
    </subcellularLocation>
</comment>
<dbReference type="InterPro" id="IPR058982">
    <property type="entry name" value="Beta-barrel_AprE"/>
</dbReference>
<reference evidence="14" key="1">
    <citation type="submission" date="2016-03" db="EMBL/GenBank/DDBJ databases">
        <authorList>
            <person name="Heylen K."/>
            <person name="De Vos P."/>
            <person name="Vekeman B."/>
        </authorList>
    </citation>
    <scope>NUCLEOTIDE SEQUENCE [LARGE SCALE GENOMIC DNA]</scope>
    <source>
        <strain evidence="14">R-45383</strain>
    </source>
</reference>
<dbReference type="InterPro" id="IPR006144">
    <property type="entry name" value="Secretion_HlyD_CS"/>
</dbReference>